<accession>A0A078A7H4</accession>
<dbReference type="AlphaFoldDB" id="A0A078A7H4"/>
<name>A0A078A7H4_STYLE</name>
<evidence type="ECO:0000256" key="1">
    <source>
        <dbReference type="SAM" id="Coils"/>
    </source>
</evidence>
<reference evidence="4 5" key="1">
    <citation type="submission" date="2014-06" db="EMBL/GenBank/DDBJ databases">
        <authorList>
            <person name="Swart Estienne"/>
        </authorList>
    </citation>
    <scope>NUCLEOTIDE SEQUENCE [LARGE SCALE GENOMIC DNA]</scope>
    <source>
        <strain evidence="4 5">130c</strain>
    </source>
</reference>
<evidence type="ECO:0000313" key="5">
    <source>
        <dbReference type="Proteomes" id="UP000039865"/>
    </source>
</evidence>
<keyword evidence="5" id="KW-1185">Reference proteome</keyword>
<proteinExistence type="predicted"/>
<sequence>MRIISLAVILFIGLVSSHGQEKVHSSVGVIAEKLQSLQQRAQQLEVQINDLDELLHHLEQSKNQNNNLNQVKRPVLMLRERMANELRVEDPYFYDGTYLPEVETSFFHKIGSSFKTAGKDVLYGAEKAAPYAIPAIEIAGALGGISVEDPFYPTVQRHNRQPLKPQSGQPAHPKKHHKSFLSRVGGFAKKVLPYVPDVIKIAKAVTDDEILVQESSDYYSSPLDYPYTYFY</sequence>
<feature type="coiled-coil region" evidence="1">
    <location>
        <begin position="27"/>
        <end position="71"/>
    </location>
</feature>
<evidence type="ECO:0000256" key="3">
    <source>
        <dbReference type="SAM" id="SignalP"/>
    </source>
</evidence>
<dbReference type="InParanoid" id="A0A078A7H4"/>
<feature type="region of interest" description="Disordered" evidence="2">
    <location>
        <begin position="157"/>
        <end position="176"/>
    </location>
</feature>
<feature type="chain" id="PRO_5001729264" evidence="3">
    <location>
        <begin position="20"/>
        <end position="231"/>
    </location>
</feature>
<feature type="signal peptide" evidence="3">
    <location>
        <begin position="1"/>
        <end position="19"/>
    </location>
</feature>
<evidence type="ECO:0000313" key="4">
    <source>
        <dbReference type="EMBL" id="CDW76741.1"/>
    </source>
</evidence>
<gene>
    <name evidence="4" type="primary">Contig3242.g3468</name>
    <name evidence="4" type="ORF">STYLEM_5702</name>
</gene>
<organism evidence="4 5">
    <name type="scientific">Stylonychia lemnae</name>
    <name type="common">Ciliate</name>
    <dbReference type="NCBI Taxonomy" id="5949"/>
    <lineage>
        <taxon>Eukaryota</taxon>
        <taxon>Sar</taxon>
        <taxon>Alveolata</taxon>
        <taxon>Ciliophora</taxon>
        <taxon>Intramacronucleata</taxon>
        <taxon>Spirotrichea</taxon>
        <taxon>Stichotrichia</taxon>
        <taxon>Sporadotrichida</taxon>
        <taxon>Oxytrichidae</taxon>
        <taxon>Stylonychinae</taxon>
        <taxon>Stylonychia</taxon>
    </lineage>
</organism>
<protein>
    <submittedName>
        <fullName evidence="4">Uncharacterized protein</fullName>
    </submittedName>
</protein>
<evidence type="ECO:0000256" key="2">
    <source>
        <dbReference type="SAM" id="MobiDB-lite"/>
    </source>
</evidence>
<keyword evidence="3" id="KW-0732">Signal</keyword>
<dbReference type="EMBL" id="CCKQ01005499">
    <property type="protein sequence ID" value="CDW76741.1"/>
    <property type="molecule type" value="Genomic_DNA"/>
</dbReference>
<keyword evidence="1" id="KW-0175">Coiled coil</keyword>
<dbReference type="Proteomes" id="UP000039865">
    <property type="component" value="Unassembled WGS sequence"/>
</dbReference>